<proteinExistence type="predicted"/>
<gene>
    <name evidence="6" type="ORF">FB468_1624</name>
</gene>
<comment type="subcellular location">
    <subcellularLocation>
        <location evidence="1">Membrane</location>
        <topology evidence="1">Multi-pass membrane protein</topology>
    </subcellularLocation>
</comment>
<evidence type="ECO:0000256" key="2">
    <source>
        <dbReference type="ARBA" id="ARBA00022692"/>
    </source>
</evidence>
<dbReference type="InterPro" id="IPR002523">
    <property type="entry name" value="MgTranspt_CorA/ZnTranspt_ZntB"/>
</dbReference>
<dbReference type="PANTHER" id="PTHR47685:SF1">
    <property type="entry name" value="MAGNESIUM TRANSPORT PROTEIN CORA"/>
    <property type="match status" value="1"/>
</dbReference>
<dbReference type="Pfam" id="PF01544">
    <property type="entry name" value="CorA"/>
    <property type="match status" value="1"/>
</dbReference>
<dbReference type="GO" id="GO:0015087">
    <property type="term" value="F:cobalt ion transmembrane transporter activity"/>
    <property type="evidence" value="ECO:0007669"/>
    <property type="project" value="TreeGrafter"/>
</dbReference>
<reference evidence="6 7" key="1">
    <citation type="submission" date="2019-06" db="EMBL/GenBank/DDBJ databases">
        <title>Sequencing the genomes of 1000 actinobacteria strains.</title>
        <authorList>
            <person name="Klenk H.-P."/>
        </authorList>
    </citation>
    <scope>NUCLEOTIDE SEQUENCE [LARGE SCALE GENOMIC DNA]</scope>
    <source>
        <strain evidence="6 7">DSM 8803</strain>
    </source>
</reference>
<dbReference type="Proteomes" id="UP000319094">
    <property type="component" value="Unassembled WGS sequence"/>
</dbReference>
<organism evidence="6 7">
    <name type="scientific">Leucobacter komagatae</name>
    <dbReference type="NCBI Taxonomy" id="55969"/>
    <lineage>
        <taxon>Bacteria</taxon>
        <taxon>Bacillati</taxon>
        <taxon>Actinomycetota</taxon>
        <taxon>Actinomycetes</taxon>
        <taxon>Micrococcales</taxon>
        <taxon>Microbacteriaceae</taxon>
        <taxon>Leucobacter</taxon>
    </lineage>
</organism>
<name>A0A542Y669_9MICO</name>
<evidence type="ECO:0000256" key="1">
    <source>
        <dbReference type="ARBA" id="ARBA00004141"/>
    </source>
</evidence>
<dbReference type="GO" id="GO:0015095">
    <property type="term" value="F:magnesium ion transmembrane transporter activity"/>
    <property type="evidence" value="ECO:0007669"/>
    <property type="project" value="TreeGrafter"/>
</dbReference>
<dbReference type="AlphaFoldDB" id="A0A542Y669"/>
<feature type="transmembrane region" description="Helical" evidence="5">
    <location>
        <begin position="272"/>
        <end position="290"/>
    </location>
</feature>
<dbReference type="EMBL" id="VFON01000001">
    <property type="protein sequence ID" value="TQL43598.1"/>
    <property type="molecule type" value="Genomic_DNA"/>
</dbReference>
<evidence type="ECO:0000256" key="3">
    <source>
        <dbReference type="ARBA" id="ARBA00022989"/>
    </source>
</evidence>
<keyword evidence="4 5" id="KW-0472">Membrane</keyword>
<dbReference type="SUPFAM" id="SSF144083">
    <property type="entry name" value="Magnesium transport protein CorA, transmembrane region"/>
    <property type="match status" value="1"/>
</dbReference>
<accession>A0A542Y669</accession>
<keyword evidence="2 5" id="KW-0812">Transmembrane</keyword>
<evidence type="ECO:0000313" key="6">
    <source>
        <dbReference type="EMBL" id="TQL43598.1"/>
    </source>
</evidence>
<dbReference type="RefSeq" id="WP_170219668.1">
    <property type="nucleotide sequence ID" value="NZ_BAAAUY010000017.1"/>
</dbReference>
<comment type="caution">
    <text evidence="6">The sequence shown here is derived from an EMBL/GenBank/DDBJ whole genome shotgun (WGS) entry which is preliminary data.</text>
</comment>
<evidence type="ECO:0000256" key="5">
    <source>
        <dbReference type="SAM" id="Phobius"/>
    </source>
</evidence>
<sequence length="297" mass="32617">MSVRSVTRDTWTRVFVDTSEDFATADRVLLNRLGGDGEQRGRRLQVSFVVAAGGSAQVYEFAVVALPEQLVTVEPGKGVPLLQDVEARLQWAGAVEGRPHEAWFAIAQAGLLSSVSALEYMEADINTVRAPMAAAASAESSRSMAVSDLPRVSELLVDIDHALSYVAASVASLTQLARLLRRESISASDVMPRQEIDALIQQGEALTRRVEFMVDRHRFLSQGVSQQISTSDLNIVKIFTVLWAILIPGTTLINWYGQNFEVMPELSWDASAWVQILGVFFLAVIPIYTVKRAGQLR</sequence>
<evidence type="ECO:0000256" key="4">
    <source>
        <dbReference type="ARBA" id="ARBA00023136"/>
    </source>
</evidence>
<keyword evidence="3 5" id="KW-1133">Transmembrane helix</keyword>
<dbReference type="PANTHER" id="PTHR47685">
    <property type="entry name" value="MAGNESIUM TRANSPORT PROTEIN CORA"/>
    <property type="match status" value="1"/>
</dbReference>
<evidence type="ECO:0000313" key="7">
    <source>
        <dbReference type="Proteomes" id="UP000319094"/>
    </source>
</evidence>
<feature type="transmembrane region" description="Helical" evidence="5">
    <location>
        <begin position="235"/>
        <end position="257"/>
    </location>
</feature>
<dbReference type="GO" id="GO:0016020">
    <property type="term" value="C:membrane"/>
    <property type="evidence" value="ECO:0007669"/>
    <property type="project" value="UniProtKB-SubCell"/>
</dbReference>
<keyword evidence="7" id="KW-1185">Reference proteome</keyword>
<dbReference type="Gene3D" id="1.20.58.340">
    <property type="entry name" value="Magnesium transport protein CorA, transmembrane region"/>
    <property type="match status" value="1"/>
</dbReference>
<dbReference type="InterPro" id="IPR050829">
    <property type="entry name" value="CorA_MIT"/>
</dbReference>
<dbReference type="GO" id="GO:0015099">
    <property type="term" value="F:nickel cation transmembrane transporter activity"/>
    <property type="evidence" value="ECO:0007669"/>
    <property type="project" value="TreeGrafter"/>
</dbReference>
<protein>
    <submittedName>
        <fullName evidence="6">Mg2+ and Co2+ transporter CorA</fullName>
    </submittedName>
</protein>
<dbReference type="InterPro" id="IPR045863">
    <property type="entry name" value="CorA_TM1_TM2"/>
</dbReference>